<comment type="caution">
    <text evidence="2">The sequence shown here is derived from an EMBL/GenBank/DDBJ whole genome shotgun (WGS) entry which is preliminary data.</text>
</comment>
<dbReference type="Proteomes" id="UP001165063">
    <property type="component" value="Unassembled WGS sequence"/>
</dbReference>
<gene>
    <name evidence="2" type="ORF">Amon01_000678700</name>
</gene>
<sequence length="243" mass="27551">MSLAQTQQLKPSTPLTMQPNTNQTPTESTSETNSQPKPEPTQYNNGEVIVQKGSGLQKIRKGQSEESYNEQRSQFWSSGPLLNTESWLTDNLDILSLNNQFKRRINIKASNDEFNTKSTKSDDENENSSSSTTSDIVRQDEPADIDSSEFAFDKIDKIEREKIFRGLERLYFERKYQQCSKLVDELMGSMNLPKAEELATKKKFKNLKRTVDELNEIRNNCLKKLQLSSSAGSSASDTTESLS</sequence>
<evidence type="ECO:0000313" key="3">
    <source>
        <dbReference type="Proteomes" id="UP001165063"/>
    </source>
</evidence>
<organism evidence="2 3">
    <name type="scientific">Ambrosiozyma monospora</name>
    <name type="common">Yeast</name>
    <name type="synonym">Endomycopsis monosporus</name>
    <dbReference type="NCBI Taxonomy" id="43982"/>
    <lineage>
        <taxon>Eukaryota</taxon>
        <taxon>Fungi</taxon>
        <taxon>Dikarya</taxon>
        <taxon>Ascomycota</taxon>
        <taxon>Saccharomycotina</taxon>
        <taxon>Pichiomycetes</taxon>
        <taxon>Pichiales</taxon>
        <taxon>Pichiaceae</taxon>
        <taxon>Ambrosiozyma</taxon>
    </lineage>
</organism>
<feature type="compositionally biased region" description="Polar residues" evidence="1">
    <location>
        <begin position="1"/>
        <end position="45"/>
    </location>
</feature>
<proteinExistence type="predicted"/>
<accession>A0A9W6Z272</accession>
<feature type="region of interest" description="Disordered" evidence="1">
    <location>
        <begin position="1"/>
        <end position="72"/>
    </location>
</feature>
<name>A0A9W6Z272_AMBMO</name>
<protein>
    <submittedName>
        <fullName evidence="2">Unnamed protein product</fullName>
    </submittedName>
</protein>
<evidence type="ECO:0000313" key="2">
    <source>
        <dbReference type="EMBL" id="GMG44887.1"/>
    </source>
</evidence>
<keyword evidence="3" id="KW-1185">Reference proteome</keyword>
<dbReference type="EMBL" id="BSXU01004512">
    <property type="protein sequence ID" value="GMG44887.1"/>
    <property type="molecule type" value="Genomic_DNA"/>
</dbReference>
<evidence type="ECO:0000256" key="1">
    <source>
        <dbReference type="SAM" id="MobiDB-lite"/>
    </source>
</evidence>
<feature type="region of interest" description="Disordered" evidence="1">
    <location>
        <begin position="114"/>
        <end position="141"/>
    </location>
</feature>
<dbReference type="AlphaFoldDB" id="A0A9W6Z272"/>
<dbReference type="OrthoDB" id="4082971at2759"/>
<reference evidence="2" key="1">
    <citation type="submission" date="2023-04" db="EMBL/GenBank/DDBJ databases">
        <title>Ambrosiozyma monospora NBRC 1965.</title>
        <authorList>
            <person name="Ichikawa N."/>
            <person name="Sato H."/>
            <person name="Tonouchi N."/>
        </authorList>
    </citation>
    <scope>NUCLEOTIDE SEQUENCE</scope>
    <source>
        <strain evidence="2">NBRC 1965</strain>
    </source>
</reference>